<proteinExistence type="predicted"/>
<dbReference type="AlphaFoldDB" id="A0A1I3LJZ1"/>
<dbReference type="Proteomes" id="UP000182737">
    <property type="component" value="Unassembled WGS sequence"/>
</dbReference>
<evidence type="ECO:0000313" key="1">
    <source>
        <dbReference type="EMBL" id="SFI84850.1"/>
    </source>
</evidence>
<dbReference type="RefSeq" id="WP_074932181.1">
    <property type="nucleotide sequence ID" value="NZ_FORI01000007.1"/>
</dbReference>
<protein>
    <submittedName>
        <fullName evidence="1">Uncharacterized protein</fullName>
    </submittedName>
</protein>
<name>A0A1I3LJZ1_9SPIR</name>
<organism evidence="1 2">
    <name type="scientific">Treponema bryantii</name>
    <dbReference type="NCBI Taxonomy" id="163"/>
    <lineage>
        <taxon>Bacteria</taxon>
        <taxon>Pseudomonadati</taxon>
        <taxon>Spirochaetota</taxon>
        <taxon>Spirochaetia</taxon>
        <taxon>Spirochaetales</taxon>
        <taxon>Treponemataceae</taxon>
        <taxon>Treponema</taxon>
    </lineage>
</organism>
<accession>A0A1I3LJZ1</accession>
<gene>
    <name evidence="1" type="ORF">SAMN04487775_10720</name>
</gene>
<sequence>MIVCENENPNELLKMYLREDKRNLLEITHKLFWNSLFIDTYKLIGFNKCKSSTKDFSYYRVNECIDHFLVELGKKYKLKTTMQKTASGTEYSLSLCHLNEEYFSDSIIIHIGIAAIELRMLPGLFIENYFLEDFEKMEQLISDVCNELYENGKLSELLYEHMRIDQSDLGLTPKTVEIAQNSIRAIYNGKAKSFCDLKQKYLYSVLYFRGKKIQILHKEFLEMPEEVMKELKEL</sequence>
<keyword evidence="2" id="KW-1185">Reference proteome</keyword>
<evidence type="ECO:0000313" key="2">
    <source>
        <dbReference type="Proteomes" id="UP000182737"/>
    </source>
</evidence>
<reference evidence="2" key="1">
    <citation type="submission" date="2016-10" db="EMBL/GenBank/DDBJ databases">
        <authorList>
            <person name="Varghese N."/>
            <person name="Submissions S."/>
        </authorList>
    </citation>
    <scope>NUCLEOTIDE SEQUENCE [LARGE SCALE GENOMIC DNA]</scope>
    <source>
        <strain evidence="2">XBD1002</strain>
    </source>
</reference>
<dbReference type="EMBL" id="FORI01000007">
    <property type="protein sequence ID" value="SFI84850.1"/>
    <property type="molecule type" value="Genomic_DNA"/>
</dbReference>